<evidence type="ECO:0000256" key="2">
    <source>
        <dbReference type="SAM" id="MobiDB-lite"/>
    </source>
</evidence>
<dbReference type="GO" id="GO:0008270">
    <property type="term" value="F:zinc ion binding"/>
    <property type="evidence" value="ECO:0007669"/>
    <property type="project" value="InterPro"/>
</dbReference>
<dbReference type="Proteomes" id="UP000050424">
    <property type="component" value="Unassembled WGS sequence"/>
</dbReference>
<dbReference type="InterPro" id="IPR036864">
    <property type="entry name" value="Zn2-C6_fun-type_DNA-bd_sf"/>
</dbReference>
<dbReference type="OrthoDB" id="5386330at2759"/>
<evidence type="ECO:0000313" key="4">
    <source>
        <dbReference type="EMBL" id="KPM37126.1"/>
    </source>
</evidence>
<evidence type="ECO:0000256" key="1">
    <source>
        <dbReference type="ARBA" id="ARBA00023242"/>
    </source>
</evidence>
<accession>A0A0P7AUS7</accession>
<dbReference type="InterPro" id="IPR001138">
    <property type="entry name" value="Zn2Cys6_DnaBD"/>
</dbReference>
<evidence type="ECO:0000313" key="5">
    <source>
        <dbReference type="Proteomes" id="UP000050424"/>
    </source>
</evidence>
<feature type="compositionally biased region" description="Polar residues" evidence="2">
    <location>
        <begin position="105"/>
        <end position="114"/>
    </location>
</feature>
<dbReference type="SUPFAM" id="SSF57701">
    <property type="entry name" value="Zn2/Cys6 DNA-binding domain"/>
    <property type="match status" value="1"/>
</dbReference>
<feature type="domain" description="Zn(2)-C6 fungal-type" evidence="3">
    <location>
        <begin position="10"/>
        <end position="38"/>
    </location>
</feature>
<reference evidence="4 5" key="1">
    <citation type="submission" date="2015-09" db="EMBL/GenBank/DDBJ databases">
        <title>Draft genome of a European isolate of the apple canker pathogen Neonectria ditissima.</title>
        <authorList>
            <person name="Gomez-Cortecero A."/>
            <person name="Harrison R.J."/>
            <person name="Armitage A.D."/>
        </authorList>
    </citation>
    <scope>NUCLEOTIDE SEQUENCE [LARGE SCALE GENOMIC DNA]</scope>
    <source>
        <strain evidence="4 5">R09/05</strain>
    </source>
</reference>
<gene>
    <name evidence="4" type="ORF">AK830_g9453</name>
</gene>
<comment type="caution">
    <text evidence="4">The sequence shown here is derived from an EMBL/GenBank/DDBJ whole genome shotgun (WGS) entry which is preliminary data.</text>
</comment>
<evidence type="ECO:0000259" key="3">
    <source>
        <dbReference type="PROSITE" id="PS50048"/>
    </source>
</evidence>
<sequence length="173" mass="19136">MEPAQNPPKACYNCVKRRIVCDRTGTRCRKCAKKGLRCPGYGIRYRFAHEFRDQKLPPAPRGTGPAVDYSGPLTWVKAGIGRGGSAPGVGASAGLEMSEEDGNAGTPSSEATSEGEQREEVTTEDELQVEPVFERPRTIQPIDANSRWMFQYCMPSNPPFSKSKICCFFRPRD</sequence>
<keyword evidence="1" id="KW-0539">Nucleus</keyword>
<dbReference type="PROSITE" id="PS50048">
    <property type="entry name" value="ZN2_CY6_FUNGAL_2"/>
    <property type="match status" value="1"/>
</dbReference>
<dbReference type="CDD" id="cd00067">
    <property type="entry name" value="GAL4"/>
    <property type="match status" value="1"/>
</dbReference>
<dbReference type="AlphaFoldDB" id="A0A0P7AUS7"/>
<keyword evidence="5" id="KW-1185">Reference proteome</keyword>
<dbReference type="GO" id="GO:0000981">
    <property type="term" value="F:DNA-binding transcription factor activity, RNA polymerase II-specific"/>
    <property type="evidence" value="ECO:0007669"/>
    <property type="project" value="InterPro"/>
</dbReference>
<protein>
    <recommendedName>
        <fullName evidence="3">Zn(2)-C6 fungal-type domain-containing protein</fullName>
    </recommendedName>
</protein>
<name>A0A0P7AUS7_9HYPO</name>
<organism evidence="4 5">
    <name type="scientific">Neonectria ditissima</name>
    <dbReference type="NCBI Taxonomy" id="78410"/>
    <lineage>
        <taxon>Eukaryota</taxon>
        <taxon>Fungi</taxon>
        <taxon>Dikarya</taxon>
        <taxon>Ascomycota</taxon>
        <taxon>Pezizomycotina</taxon>
        <taxon>Sordariomycetes</taxon>
        <taxon>Hypocreomycetidae</taxon>
        <taxon>Hypocreales</taxon>
        <taxon>Nectriaceae</taxon>
        <taxon>Neonectria</taxon>
    </lineage>
</organism>
<feature type="region of interest" description="Disordered" evidence="2">
    <location>
        <begin position="86"/>
        <end position="138"/>
    </location>
</feature>
<dbReference type="EMBL" id="LKCW01000176">
    <property type="protein sequence ID" value="KPM37126.1"/>
    <property type="molecule type" value="Genomic_DNA"/>
</dbReference>
<proteinExistence type="predicted"/>